<evidence type="ECO:0000313" key="1">
    <source>
        <dbReference type="EMBL" id="CAI9275528.1"/>
    </source>
</evidence>
<dbReference type="AlphaFoldDB" id="A0AA35YK71"/>
<reference evidence="1" key="1">
    <citation type="submission" date="2023-04" db="EMBL/GenBank/DDBJ databases">
        <authorList>
            <person name="Vijverberg K."/>
            <person name="Xiong W."/>
            <person name="Schranz E."/>
        </authorList>
    </citation>
    <scope>NUCLEOTIDE SEQUENCE</scope>
</reference>
<accession>A0AA35YK71</accession>
<proteinExistence type="predicted"/>
<gene>
    <name evidence="1" type="ORF">LSALG_LOCUS15553</name>
</gene>
<evidence type="ECO:0000313" key="2">
    <source>
        <dbReference type="Proteomes" id="UP001177003"/>
    </source>
</evidence>
<dbReference type="EMBL" id="OX465079">
    <property type="protein sequence ID" value="CAI9275528.1"/>
    <property type="molecule type" value="Genomic_DNA"/>
</dbReference>
<dbReference type="Proteomes" id="UP001177003">
    <property type="component" value="Chromosome 3"/>
</dbReference>
<keyword evidence="2" id="KW-1185">Reference proteome</keyword>
<organism evidence="1 2">
    <name type="scientific">Lactuca saligna</name>
    <name type="common">Willowleaf lettuce</name>
    <dbReference type="NCBI Taxonomy" id="75948"/>
    <lineage>
        <taxon>Eukaryota</taxon>
        <taxon>Viridiplantae</taxon>
        <taxon>Streptophyta</taxon>
        <taxon>Embryophyta</taxon>
        <taxon>Tracheophyta</taxon>
        <taxon>Spermatophyta</taxon>
        <taxon>Magnoliopsida</taxon>
        <taxon>eudicotyledons</taxon>
        <taxon>Gunneridae</taxon>
        <taxon>Pentapetalae</taxon>
        <taxon>asterids</taxon>
        <taxon>campanulids</taxon>
        <taxon>Asterales</taxon>
        <taxon>Asteraceae</taxon>
        <taxon>Cichorioideae</taxon>
        <taxon>Cichorieae</taxon>
        <taxon>Lactucinae</taxon>
        <taxon>Lactuca</taxon>
    </lineage>
</organism>
<name>A0AA35YK71_LACSI</name>
<sequence>MAIELWLDTSKYKIRSLPCITSVNPSFNLSPLSKREHYLELKPHFNFASGVTHNEMISLWCKATKETMIDQWL</sequence>
<protein>
    <submittedName>
        <fullName evidence="1">Uncharacterized protein</fullName>
    </submittedName>
</protein>